<dbReference type="InterPro" id="IPR050886">
    <property type="entry name" value="RNA-binding_reg"/>
</dbReference>
<dbReference type="InterPro" id="IPR035979">
    <property type="entry name" value="RBD_domain_sf"/>
</dbReference>
<dbReference type="PANTHER" id="PTHR48024">
    <property type="entry name" value="GEO13361P1-RELATED"/>
    <property type="match status" value="1"/>
</dbReference>
<dbReference type="SUPFAM" id="SSF54928">
    <property type="entry name" value="RNA-binding domain, RBD"/>
    <property type="match status" value="1"/>
</dbReference>
<proteinExistence type="predicted"/>
<dbReference type="GO" id="GO:0005634">
    <property type="term" value="C:nucleus"/>
    <property type="evidence" value="ECO:0007669"/>
    <property type="project" value="TreeGrafter"/>
</dbReference>
<name>A0A6L2KAM1_TANCI</name>
<protein>
    <submittedName>
        <fullName evidence="4">UBP1-associated protein 2C-like</fullName>
    </submittedName>
</protein>
<evidence type="ECO:0000256" key="2">
    <source>
        <dbReference type="PROSITE-ProRule" id="PRU00176"/>
    </source>
</evidence>
<keyword evidence="1 2" id="KW-0694">RNA-binding</keyword>
<feature type="domain" description="RRM" evidence="3">
    <location>
        <begin position="18"/>
        <end position="90"/>
    </location>
</feature>
<evidence type="ECO:0000259" key="3">
    <source>
        <dbReference type="PROSITE" id="PS50102"/>
    </source>
</evidence>
<evidence type="ECO:0000256" key="1">
    <source>
        <dbReference type="ARBA" id="ARBA00022884"/>
    </source>
</evidence>
<gene>
    <name evidence="4" type="ORF">Tci_018491</name>
</gene>
<dbReference type="PANTHER" id="PTHR48024:SF25">
    <property type="entry name" value="UBP1-ASSOCIATED PROTEIN 2C"/>
    <property type="match status" value="1"/>
</dbReference>
<dbReference type="Pfam" id="PF00076">
    <property type="entry name" value="RRM_1"/>
    <property type="match status" value="1"/>
</dbReference>
<organism evidence="4">
    <name type="scientific">Tanacetum cinerariifolium</name>
    <name type="common">Dalmatian daisy</name>
    <name type="synonym">Chrysanthemum cinerariifolium</name>
    <dbReference type="NCBI Taxonomy" id="118510"/>
    <lineage>
        <taxon>Eukaryota</taxon>
        <taxon>Viridiplantae</taxon>
        <taxon>Streptophyta</taxon>
        <taxon>Embryophyta</taxon>
        <taxon>Tracheophyta</taxon>
        <taxon>Spermatophyta</taxon>
        <taxon>Magnoliopsida</taxon>
        <taxon>eudicotyledons</taxon>
        <taxon>Gunneridae</taxon>
        <taxon>Pentapetalae</taxon>
        <taxon>asterids</taxon>
        <taxon>campanulids</taxon>
        <taxon>Asterales</taxon>
        <taxon>Asteraceae</taxon>
        <taxon>Asteroideae</taxon>
        <taxon>Anthemideae</taxon>
        <taxon>Anthemidinae</taxon>
        <taxon>Tanacetum</taxon>
    </lineage>
</organism>
<dbReference type="InterPro" id="IPR000504">
    <property type="entry name" value="RRM_dom"/>
</dbReference>
<dbReference type="AlphaFoldDB" id="A0A6L2KAM1"/>
<reference evidence="4" key="1">
    <citation type="journal article" date="2019" name="Sci. Rep.">
        <title>Draft genome of Tanacetum cinerariifolium, the natural source of mosquito coil.</title>
        <authorList>
            <person name="Yamashiro T."/>
            <person name="Shiraishi A."/>
            <person name="Satake H."/>
            <person name="Nakayama K."/>
        </authorList>
    </citation>
    <scope>NUCLEOTIDE SEQUENCE</scope>
</reference>
<accession>A0A6L2KAM1</accession>
<sequence>MAALLAVKSIADTDPSHRNLFICGIGWDTTTATLKSVFEKYDEVEEGLVIVYKATNKLKGYGFVTFKHVDGAVKALVEPSKKIDVRITVARLASARGNVPWEVGNEKLLECFAAFEAIEEGSLGGLLLADLFGTFQRKPKFKPQKRLYAF</sequence>
<dbReference type="GO" id="GO:0003723">
    <property type="term" value="F:RNA binding"/>
    <property type="evidence" value="ECO:0007669"/>
    <property type="project" value="UniProtKB-UniRule"/>
</dbReference>
<dbReference type="EMBL" id="BKCJ010002136">
    <property type="protein sequence ID" value="GEU46513.1"/>
    <property type="molecule type" value="Genomic_DNA"/>
</dbReference>
<comment type="caution">
    <text evidence="4">The sequence shown here is derived from an EMBL/GenBank/DDBJ whole genome shotgun (WGS) entry which is preliminary data.</text>
</comment>
<dbReference type="Gene3D" id="3.30.70.330">
    <property type="match status" value="1"/>
</dbReference>
<evidence type="ECO:0000313" key="4">
    <source>
        <dbReference type="EMBL" id="GEU46513.1"/>
    </source>
</evidence>
<dbReference type="PROSITE" id="PS50102">
    <property type="entry name" value="RRM"/>
    <property type="match status" value="1"/>
</dbReference>
<dbReference type="SMART" id="SM00360">
    <property type="entry name" value="RRM"/>
    <property type="match status" value="1"/>
</dbReference>
<dbReference type="InterPro" id="IPR012677">
    <property type="entry name" value="Nucleotide-bd_a/b_plait_sf"/>
</dbReference>